<protein>
    <submittedName>
        <fullName evidence="4">Methylglutaconyl-CoA hydratase, putative</fullName>
        <ecNumber evidence="4">4.2.1.17</ecNumber>
    </submittedName>
</protein>
<dbReference type="SUPFAM" id="SSF52096">
    <property type="entry name" value="ClpP/crotonase"/>
    <property type="match status" value="1"/>
</dbReference>
<keyword evidence="5" id="KW-1185">Reference proteome</keyword>
<proteinExistence type="inferred from homology"/>
<dbReference type="EC" id="4.2.1.17" evidence="4"/>
<dbReference type="Gene3D" id="3.90.226.10">
    <property type="entry name" value="2-enoyl-CoA Hydratase, Chain A, domain 1"/>
    <property type="match status" value="1"/>
</dbReference>
<dbReference type="CDD" id="cd06558">
    <property type="entry name" value="crotonase-like"/>
    <property type="match status" value="1"/>
</dbReference>
<dbReference type="Pfam" id="PF00378">
    <property type="entry name" value="ECH_1"/>
    <property type="match status" value="1"/>
</dbReference>
<dbReference type="GO" id="GO:0005739">
    <property type="term" value="C:mitochondrion"/>
    <property type="evidence" value="ECO:0007669"/>
    <property type="project" value="TreeGrafter"/>
</dbReference>
<dbReference type="InterPro" id="IPR018376">
    <property type="entry name" value="Enoyl-CoA_hyd/isom_CS"/>
</dbReference>
<comment type="similarity">
    <text evidence="1 3">Belongs to the enoyl-CoA hydratase/isomerase family.</text>
</comment>
<reference evidence="4 5" key="1">
    <citation type="submission" date="2014-11" db="EMBL/GenBank/DDBJ databases">
        <authorList>
            <person name="Wibberg Daniel"/>
        </authorList>
    </citation>
    <scope>NUCLEOTIDE SEQUENCE [LARGE SCALE GENOMIC DNA]</scope>
    <source>
        <strain evidence="4">Rhizoctonia solani AG1-IB 7/3/14</strain>
    </source>
</reference>
<evidence type="ECO:0000256" key="3">
    <source>
        <dbReference type="RuleBase" id="RU003707"/>
    </source>
</evidence>
<gene>
    <name evidence="4" type="ORF">RSOLAG1IB_03290</name>
</gene>
<evidence type="ECO:0000313" key="5">
    <source>
        <dbReference type="Proteomes" id="UP000059188"/>
    </source>
</evidence>
<dbReference type="PROSITE" id="PS00166">
    <property type="entry name" value="ENOYL_COA_HYDRATASE"/>
    <property type="match status" value="1"/>
</dbReference>
<dbReference type="STRING" id="1108050.A0A0B7FT28"/>
<keyword evidence="2 4" id="KW-0456">Lyase</keyword>
<dbReference type="PANTHER" id="PTHR11941:SF171">
    <property type="entry name" value="SD19268P"/>
    <property type="match status" value="1"/>
</dbReference>
<dbReference type="OrthoDB" id="410701at2759"/>
<evidence type="ECO:0000313" key="4">
    <source>
        <dbReference type="EMBL" id="CEL59357.1"/>
    </source>
</evidence>
<dbReference type="Gene3D" id="1.10.12.10">
    <property type="entry name" value="Lyase 2-enoyl-coa Hydratase, Chain A, domain 2"/>
    <property type="match status" value="1"/>
</dbReference>
<dbReference type="FunFam" id="1.10.12.10:FF:000001">
    <property type="entry name" value="Probable enoyl-CoA hydratase, mitochondrial"/>
    <property type="match status" value="1"/>
</dbReference>
<dbReference type="GO" id="GO:0006635">
    <property type="term" value="P:fatty acid beta-oxidation"/>
    <property type="evidence" value="ECO:0007669"/>
    <property type="project" value="TreeGrafter"/>
</dbReference>
<dbReference type="GO" id="GO:0004300">
    <property type="term" value="F:enoyl-CoA hydratase activity"/>
    <property type="evidence" value="ECO:0007669"/>
    <property type="project" value="UniProtKB-EC"/>
</dbReference>
<evidence type="ECO:0000256" key="1">
    <source>
        <dbReference type="ARBA" id="ARBA00005254"/>
    </source>
</evidence>
<sequence length="346" mass="36537">MVSGVAEKCDVLVDVSPSYVIPAPFNVGSDPASLKVVIEQPANAISIPTMLLARVATTICSTASRSTVAPFKRLLNAPAANAESQDAFLEPVEGRPGVSYLSLNRPKARNAISVRMIEQIKEALNTAQNDKSLRTLIVRSTSPGAFCAGADLVERKSMSKEEVDAFLANLRNAFCSLEDLPIPTIAAIDGPALGGGLEMALCCDLRVAGSTVTKIGLPETRLGIIPGAGGTQRAVRLLGLPRAKALVYTGRALDAKEALSWGIVDYVSSDSQSASERALELADEMSGSAPLALRAAKRALSVSPDLSLAEGLDLERACYEPLLSSKDRTEALTAFQEKRKPVFKGE</sequence>
<accession>A0A0B7FT28</accession>
<name>A0A0B7FT28_THACB</name>
<dbReference type="AlphaFoldDB" id="A0A0B7FT28"/>
<evidence type="ECO:0000256" key="2">
    <source>
        <dbReference type="ARBA" id="ARBA00023239"/>
    </source>
</evidence>
<dbReference type="EMBL" id="LN679103">
    <property type="protein sequence ID" value="CEL59357.1"/>
    <property type="molecule type" value="Genomic_DNA"/>
</dbReference>
<dbReference type="InterPro" id="IPR029045">
    <property type="entry name" value="ClpP/crotonase-like_dom_sf"/>
</dbReference>
<dbReference type="FunFam" id="3.90.226.10:FF:000009">
    <property type="entry name" value="Carnitinyl-CoA dehydratase"/>
    <property type="match status" value="1"/>
</dbReference>
<dbReference type="InterPro" id="IPR014748">
    <property type="entry name" value="Enoyl-CoA_hydra_C"/>
</dbReference>
<dbReference type="PANTHER" id="PTHR11941">
    <property type="entry name" value="ENOYL-COA HYDRATASE-RELATED"/>
    <property type="match status" value="1"/>
</dbReference>
<organism evidence="4 5">
    <name type="scientific">Thanatephorus cucumeris (strain AG1-IB / isolate 7/3/14)</name>
    <name type="common">Lettuce bottom rot fungus</name>
    <name type="synonym">Rhizoctonia solani</name>
    <dbReference type="NCBI Taxonomy" id="1108050"/>
    <lineage>
        <taxon>Eukaryota</taxon>
        <taxon>Fungi</taxon>
        <taxon>Dikarya</taxon>
        <taxon>Basidiomycota</taxon>
        <taxon>Agaricomycotina</taxon>
        <taxon>Agaricomycetes</taxon>
        <taxon>Cantharellales</taxon>
        <taxon>Ceratobasidiaceae</taxon>
        <taxon>Rhizoctonia</taxon>
        <taxon>Rhizoctonia solani AG-1</taxon>
    </lineage>
</organism>
<dbReference type="Proteomes" id="UP000059188">
    <property type="component" value="Unassembled WGS sequence"/>
</dbReference>
<dbReference type="InterPro" id="IPR001753">
    <property type="entry name" value="Enoyl-CoA_hydra/iso"/>
</dbReference>